<dbReference type="AlphaFoldDB" id="A0A853CTD3"/>
<dbReference type="GO" id="GO:0044780">
    <property type="term" value="P:bacterial-type flagellum assembly"/>
    <property type="evidence" value="ECO:0007669"/>
    <property type="project" value="InterPro"/>
</dbReference>
<feature type="region of interest" description="Disordered" evidence="2">
    <location>
        <begin position="127"/>
        <end position="164"/>
    </location>
</feature>
<comment type="caution">
    <text evidence="3">The sequence shown here is derived from an EMBL/GenBank/DDBJ whole genome shotgun (WGS) entry which is preliminary data.</text>
</comment>
<dbReference type="InterPro" id="IPR036679">
    <property type="entry name" value="FlgN-like_sf"/>
</dbReference>
<name>A0A853CTD3_9MICO</name>
<dbReference type="Proteomes" id="UP000578352">
    <property type="component" value="Unassembled WGS sequence"/>
</dbReference>
<keyword evidence="1" id="KW-1005">Bacterial flagellum biogenesis</keyword>
<gene>
    <name evidence="3" type="ORF">HNR13_000387</name>
</gene>
<evidence type="ECO:0000256" key="1">
    <source>
        <dbReference type="ARBA" id="ARBA00022795"/>
    </source>
</evidence>
<evidence type="ECO:0008006" key="5">
    <source>
        <dbReference type="Google" id="ProtNLM"/>
    </source>
</evidence>
<dbReference type="SUPFAM" id="SSF140566">
    <property type="entry name" value="FlgN-like"/>
    <property type="match status" value="1"/>
</dbReference>
<evidence type="ECO:0000313" key="3">
    <source>
        <dbReference type="EMBL" id="NYJ22100.1"/>
    </source>
</evidence>
<proteinExistence type="predicted"/>
<evidence type="ECO:0000256" key="2">
    <source>
        <dbReference type="SAM" id="MobiDB-lite"/>
    </source>
</evidence>
<dbReference type="Gene3D" id="1.20.58.300">
    <property type="entry name" value="FlgN-like"/>
    <property type="match status" value="1"/>
</dbReference>
<dbReference type="Pfam" id="PF05130">
    <property type="entry name" value="FlgN"/>
    <property type="match status" value="1"/>
</dbReference>
<sequence length="164" mass="17825">MAASELSAQLWKERELLELLLFKLEEEQLLLIAGKSRWISHATHEVEQVMERMRDVALARTIEVSAVAEAWGLPAEATLRELVAGAPDGIWSDIFASHLTAMTELTGQIAEVRDTNERLLREAARSTQETLSGLTGAGTETGLYGAAGESRSGDSGARLFDTEA</sequence>
<evidence type="ECO:0000313" key="4">
    <source>
        <dbReference type="Proteomes" id="UP000578352"/>
    </source>
</evidence>
<dbReference type="InterPro" id="IPR007809">
    <property type="entry name" value="FlgN-like"/>
</dbReference>
<dbReference type="RefSeq" id="WP_179604189.1">
    <property type="nucleotide sequence ID" value="NZ_BAABEH010000001.1"/>
</dbReference>
<accession>A0A853CTD3</accession>
<reference evidence="3 4" key="1">
    <citation type="submission" date="2020-07" db="EMBL/GenBank/DDBJ databases">
        <title>Sequencing the genomes of 1000 actinobacteria strains.</title>
        <authorList>
            <person name="Klenk H.-P."/>
        </authorList>
    </citation>
    <scope>NUCLEOTIDE SEQUENCE [LARGE SCALE GENOMIC DNA]</scope>
    <source>
        <strain evidence="3 4">DSM 15165</strain>
    </source>
</reference>
<organism evidence="3 4">
    <name type="scientific">Leifsonia shinshuensis</name>
    <dbReference type="NCBI Taxonomy" id="150026"/>
    <lineage>
        <taxon>Bacteria</taxon>
        <taxon>Bacillati</taxon>
        <taxon>Actinomycetota</taxon>
        <taxon>Actinomycetes</taxon>
        <taxon>Micrococcales</taxon>
        <taxon>Microbacteriaceae</taxon>
        <taxon>Leifsonia</taxon>
    </lineage>
</organism>
<protein>
    <recommendedName>
        <fullName evidence="5">Flagellar protein FlgN</fullName>
    </recommendedName>
</protein>
<dbReference type="EMBL" id="JACCFL010000001">
    <property type="protein sequence ID" value="NYJ22100.1"/>
    <property type="molecule type" value="Genomic_DNA"/>
</dbReference>